<proteinExistence type="predicted"/>
<accession>A0ACA8E0X8</accession>
<gene>
    <name evidence="1" type="ORF">PAGA_a3691</name>
</gene>
<organism evidence="1 2">
    <name type="scientific">Pseudoalteromonas agarivorans DSM 14585</name>
    <dbReference type="NCBI Taxonomy" id="1312369"/>
    <lineage>
        <taxon>Bacteria</taxon>
        <taxon>Pseudomonadati</taxon>
        <taxon>Pseudomonadota</taxon>
        <taxon>Gammaproteobacteria</taxon>
        <taxon>Alteromonadales</taxon>
        <taxon>Pseudoalteromonadaceae</taxon>
        <taxon>Pseudoalteromonas</taxon>
    </lineage>
</organism>
<name>A0ACA8E0X8_9GAMM</name>
<reference evidence="1" key="1">
    <citation type="submission" date="2015-03" db="EMBL/GenBank/DDBJ databases">
        <authorList>
            <person name="Xie B.-B."/>
            <person name="Rong J.-C."/>
            <person name="Qin Q.-L."/>
            <person name="Zhang Y.-Z."/>
        </authorList>
    </citation>
    <scope>NUCLEOTIDE SEQUENCE</scope>
    <source>
        <strain evidence="1">DSM 14585</strain>
    </source>
</reference>
<protein>
    <submittedName>
        <fullName evidence="1">Uncharacterized protein</fullName>
    </submittedName>
</protein>
<sequence length="118" mass="12844">MTGVFSSAIVGGIIYDLVKDRVKKLTKDNLVKPLKNWCSDAIANELAEALEKVKVDELMSERAIELELKKHTDIMELIRSVNSTITATQVTQNNSGVGHNISNTGAGTVNLGDFTVKK</sequence>
<evidence type="ECO:0000313" key="2">
    <source>
        <dbReference type="Proteomes" id="UP000217277"/>
    </source>
</evidence>
<keyword evidence="2" id="KW-1185">Reference proteome</keyword>
<evidence type="ECO:0000313" key="1">
    <source>
        <dbReference type="EMBL" id="ATC83790.1"/>
    </source>
</evidence>
<dbReference type="Proteomes" id="UP000217277">
    <property type="component" value="Chromosome I"/>
</dbReference>
<dbReference type="EMBL" id="CP011011">
    <property type="protein sequence ID" value="ATC83790.1"/>
    <property type="molecule type" value="Genomic_DNA"/>
</dbReference>